<keyword evidence="3" id="KW-1185">Reference proteome</keyword>
<dbReference type="AlphaFoldDB" id="A0A9X2P4Z4"/>
<dbReference type="RefSeq" id="WP_258421605.1">
    <property type="nucleotide sequence ID" value="NZ_JANSUY010000001.1"/>
</dbReference>
<evidence type="ECO:0000313" key="3">
    <source>
        <dbReference type="Proteomes" id="UP001142175"/>
    </source>
</evidence>
<dbReference type="Pfam" id="PF08808">
    <property type="entry name" value="RES"/>
    <property type="match status" value="1"/>
</dbReference>
<protein>
    <submittedName>
        <fullName evidence="2">RES family NAD+ phosphorylase</fullName>
    </submittedName>
</protein>
<comment type="caution">
    <text evidence="2">The sequence shown here is derived from an EMBL/GenBank/DDBJ whole genome shotgun (WGS) entry which is preliminary data.</text>
</comment>
<feature type="domain" description="RES" evidence="1">
    <location>
        <begin position="11"/>
        <end position="139"/>
    </location>
</feature>
<evidence type="ECO:0000259" key="1">
    <source>
        <dbReference type="SMART" id="SM00953"/>
    </source>
</evidence>
<sequence>MLAYRISKAKYAEKLEASGATNRWNKSGQFVIYASESRALASLELVVHRSAVIQSETYKVMVIEIPVGNPEMVREIQLSDLPPNWNTLQSYPRLQEIGSAWFEKRESLILKVPSALIPQEHNFVINTKHDSFSSHVKLIGLEDFYWDGRLF</sequence>
<dbReference type="Proteomes" id="UP001142175">
    <property type="component" value="Unassembled WGS sequence"/>
</dbReference>
<evidence type="ECO:0000313" key="2">
    <source>
        <dbReference type="EMBL" id="MCR9013710.1"/>
    </source>
</evidence>
<dbReference type="SMART" id="SM00953">
    <property type="entry name" value="RES"/>
    <property type="match status" value="1"/>
</dbReference>
<accession>A0A9X2P4Z4</accession>
<dbReference type="EMBL" id="JANSUY010000001">
    <property type="protein sequence ID" value="MCR9013710.1"/>
    <property type="molecule type" value="Genomic_DNA"/>
</dbReference>
<gene>
    <name evidence="2" type="ORF">NU887_01620</name>
</gene>
<reference evidence="2" key="1">
    <citation type="submission" date="2022-08" db="EMBL/GenBank/DDBJ databases">
        <authorList>
            <person name="Zhang D."/>
        </authorList>
    </citation>
    <scope>NUCLEOTIDE SEQUENCE</scope>
    <source>
        <strain evidence="2">XJ19-11</strain>
    </source>
</reference>
<dbReference type="InterPro" id="IPR014914">
    <property type="entry name" value="RES_dom"/>
</dbReference>
<name>A0A9X2P4Z4_9BACT</name>
<proteinExistence type="predicted"/>
<organism evidence="2 3">
    <name type="scientific">Aquiflexum gelatinilyticum</name>
    <dbReference type="NCBI Taxonomy" id="2961943"/>
    <lineage>
        <taxon>Bacteria</taxon>
        <taxon>Pseudomonadati</taxon>
        <taxon>Bacteroidota</taxon>
        <taxon>Cytophagia</taxon>
        <taxon>Cytophagales</taxon>
        <taxon>Cyclobacteriaceae</taxon>
        <taxon>Aquiflexum</taxon>
    </lineage>
</organism>